<protein>
    <submittedName>
        <fullName evidence="1">Uncharacterized protein</fullName>
    </submittedName>
</protein>
<comment type="caution">
    <text evidence="1">The sequence shown here is derived from an EMBL/GenBank/DDBJ whole genome shotgun (WGS) entry which is preliminary data.</text>
</comment>
<name>M5ULJ5_9BACT</name>
<dbReference type="PATRIC" id="fig|1263870.3.peg.1780"/>
<sequence length="68" mass="7893">MSSNAQTKCPCCLKPKSTSEENCPTCGYQDRDIYSRKLEVEAEAAQHLHRAKMLRKLFRILRVAHLMR</sequence>
<proteinExistence type="predicted"/>
<keyword evidence="2" id="KW-1185">Reference proteome</keyword>
<evidence type="ECO:0000313" key="1">
    <source>
        <dbReference type="EMBL" id="EMI56893.1"/>
    </source>
</evidence>
<organism evidence="1 2">
    <name type="scientific">Rhodopirellula sallentina SM41</name>
    <dbReference type="NCBI Taxonomy" id="1263870"/>
    <lineage>
        <taxon>Bacteria</taxon>
        <taxon>Pseudomonadati</taxon>
        <taxon>Planctomycetota</taxon>
        <taxon>Planctomycetia</taxon>
        <taxon>Pirellulales</taxon>
        <taxon>Pirellulaceae</taxon>
        <taxon>Rhodopirellula</taxon>
    </lineage>
</organism>
<accession>M5ULJ5</accession>
<dbReference type="AlphaFoldDB" id="M5ULJ5"/>
<dbReference type="EMBL" id="ANOH01000118">
    <property type="protein sequence ID" value="EMI56893.1"/>
    <property type="molecule type" value="Genomic_DNA"/>
</dbReference>
<evidence type="ECO:0000313" key="2">
    <source>
        <dbReference type="Proteomes" id="UP000011885"/>
    </source>
</evidence>
<gene>
    <name evidence="1" type="ORF">RSSM_01663</name>
</gene>
<dbReference type="Proteomes" id="UP000011885">
    <property type="component" value="Unassembled WGS sequence"/>
</dbReference>
<reference evidence="1 2" key="1">
    <citation type="journal article" date="2013" name="Mar. Genomics">
        <title>Expression of sulfatases in Rhodopirellula baltica and the diversity of sulfatases in the genus Rhodopirellula.</title>
        <authorList>
            <person name="Wegner C.E."/>
            <person name="Richter-Heitmann T."/>
            <person name="Klindworth A."/>
            <person name="Klockow C."/>
            <person name="Richter M."/>
            <person name="Achstetter T."/>
            <person name="Glockner F.O."/>
            <person name="Harder J."/>
        </authorList>
    </citation>
    <scope>NUCLEOTIDE SEQUENCE [LARGE SCALE GENOMIC DNA]</scope>
    <source>
        <strain evidence="1 2">SM41</strain>
    </source>
</reference>